<evidence type="ECO:0000313" key="2">
    <source>
        <dbReference type="EMBL" id="CAB1412850.1"/>
    </source>
</evidence>
<feature type="region of interest" description="Disordered" evidence="1">
    <location>
        <begin position="28"/>
        <end position="80"/>
    </location>
</feature>
<comment type="caution">
    <text evidence="2">The sequence shown here is derived from an EMBL/GenBank/DDBJ whole genome shotgun (WGS) entry which is preliminary data.</text>
</comment>
<accession>A0A9N7TH57</accession>
<sequence length="158" mass="16864">MPGTTARLETGWPSLTLLDVYPEILTWKPPPPLPPREGAHKQATNPGSPSGGTEGIISWSSESTDADRSRRHGHRHLCPSASSLCPQVAVLLHVVRWGGRWQDRRARPLAAVRGSCCKVLNSALCATGPSHVSPPPVPHPLSPLQGGITSRLKTSTQA</sequence>
<dbReference type="AlphaFoldDB" id="A0A9N7TH57"/>
<organism evidence="2 3">
    <name type="scientific">Pleuronectes platessa</name>
    <name type="common">European plaice</name>
    <dbReference type="NCBI Taxonomy" id="8262"/>
    <lineage>
        <taxon>Eukaryota</taxon>
        <taxon>Metazoa</taxon>
        <taxon>Chordata</taxon>
        <taxon>Craniata</taxon>
        <taxon>Vertebrata</taxon>
        <taxon>Euteleostomi</taxon>
        <taxon>Actinopterygii</taxon>
        <taxon>Neopterygii</taxon>
        <taxon>Teleostei</taxon>
        <taxon>Neoteleostei</taxon>
        <taxon>Acanthomorphata</taxon>
        <taxon>Carangaria</taxon>
        <taxon>Pleuronectiformes</taxon>
        <taxon>Pleuronectoidei</taxon>
        <taxon>Pleuronectidae</taxon>
        <taxon>Pleuronectes</taxon>
    </lineage>
</organism>
<name>A0A9N7TH57_PLEPL</name>
<proteinExistence type="predicted"/>
<protein>
    <submittedName>
        <fullName evidence="2">Uncharacterized protein</fullName>
    </submittedName>
</protein>
<evidence type="ECO:0000256" key="1">
    <source>
        <dbReference type="SAM" id="MobiDB-lite"/>
    </source>
</evidence>
<keyword evidence="3" id="KW-1185">Reference proteome</keyword>
<gene>
    <name evidence="2" type="ORF">PLEPLA_LOCUS544</name>
</gene>
<dbReference type="Proteomes" id="UP001153269">
    <property type="component" value="Unassembled WGS sequence"/>
</dbReference>
<dbReference type="EMBL" id="CADEAL010000023">
    <property type="protein sequence ID" value="CAB1412850.1"/>
    <property type="molecule type" value="Genomic_DNA"/>
</dbReference>
<evidence type="ECO:0000313" key="3">
    <source>
        <dbReference type="Proteomes" id="UP001153269"/>
    </source>
</evidence>
<reference evidence="2" key="1">
    <citation type="submission" date="2020-03" db="EMBL/GenBank/DDBJ databases">
        <authorList>
            <person name="Weist P."/>
        </authorList>
    </citation>
    <scope>NUCLEOTIDE SEQUENCE</scope>
</reference>